<dbReference type="SUPFAM" id="SSF55785">
    <property type="entry name" value="PYP-like sensor domain (PAS domain)"/>
    <property type="match status" value="1"/>
</dbReference>
<comment type="caution">
    <text evidence="4">The sequence shown here is derived from an EMBL/GenBank/DDBJ whole genome shotgun (WGS) entry which is preliminary data.</text>
</comment>
<dbReference type="CDD" id="cd12914">
    <property type="entry name" value="PDC1_DGC_like"/>
    <property type="match status" value="1"/>
</dbReference>
<dbReference type="PROSITE" id="PS50887">
    <property type="entry name" value="GGDEF"/>
    <property type="match status" value="1"/>
</dbReference>
<keyword evidence="1" id="KW-0812">Transmembrane</keyword>
<dbReference type="SMART" id="SM00052">
    <property type="entry name" value="EAL"/>
    <property type="match status" value="1"/>
</dbReference>
<gene>
    <name evidence="4" type="ORF">FVD38_20435</name>
</gene>
<dbReference type="Pfam" id="PF08448">
    <property type="entry name" value="PAS_4"/>
    <property type="match status" value="1"/>
</dbReference>
<evidence type="ECO:0000259" key="3">
    <source>
        <dbReference type="PROSITE" id="PS50887"/>
    </source>
</evidence>
<dbReference type="PANTHER" id="PTHR44757:SF2">
    <property type="entry name" value="BIOFILM ARCHITECTURE MAINTENANCE PROTEIN MBAA"/>
    <property type="match status" value="1"/>
</dbReference>
<evidence type="ECO:0000259" key="2">
    <source>
        <dbReference type="PROSITE" id="PS50883"/>
    </source>
</evidence>
<dbReference type="Pfam" id="PF00563">
    <property type="entry name" value="EAL"/>
    <property type="match status" value="1"/>
</dbReference>
<dbReference type="SUPFAM" id="SSF55073">
    <property type="entry name" value="Nucleotide cyclase"/>
    <property type="match status" value="1"/>
</dbReference>
<dbReference type="SUPFAM" id="SSF141868">
    <property type="entry name" value="EAL domain-like"/>
    <property type="match status" value="1"/>
</dbReference>
<dbReference type="Gene3D" id="3.30.450.20">
    <property type="entry name" value="PAS domain"/>
    <property type="match status" value="2"/>
</dbReference>
<dbReference type="PROSITE" id="PS50883">
    <property type="entry name" value="EAL"/>
    <property type="match status" value="1"/>
</dbReference>
<dbReference type="InterPro" id="IPR043128">
    <property type="entry name" value="Rev_trsase/Diguanyl_cyclase"/>
</dbReference>
<keyword evidence="1" id="KW-1133">Transmembrane helix</keyword>
<feature type="transmembrane region" description="Helical" evidence="1">
    <location>
        <begin position="297"/>
        <end position="321"/>
    </location>
</feature>
<name>A0A5C7FNW3_9BURK</name>
<evidence type="ECO:0000256" key="1">
    <source>
        <dbReference type="SAM" id="Phobius"/>
    </source>
</evidence>
<dbReference type="InterPro" id="IPR029787">
    <property type="entry name" value="Nucleotide_cyclase"/>
</dbReference>
<dbReference type="FunFam" id="3.20.20.450:FF:000001">
    <property type="entry name" value="Cyclic di-GMP phosphodiesterase yahA"/>
    <property type="match status" value="1"/>
</dbReference>
<dbReference type="SMART" id="SM00267">
    <property type="entry name" value="GGDEF"/>
    <property type="match status" value="1"/>
</dbReference>
<dbReference type="CDD" id="cd00130">
    <property type="entry name" value="PAS"/>
    <property type="match status" value="1"/>
</dbReference>
<dbReference type="Gene3D" id="3.30.70.270">
    <property type="match status" value="1"/>
</dbReference>
<evidence type="ECO:0000313" key="5">
    <source>
        <dbReference type="Proteomes" id="UP000321413"/>
    </source>
</evidence>
<dbReference type="InterPro" id="IPR000014">
    <property type="entry name" value="PAS"/>
</dbReference>
<feature type="transmembrane region" description="Helical" evidence="1">
    <location>
        <begin position="34"/>
        <end position="55"/>
    </location>
</feature>
<dbReference type="InterPro" id="IPR001633">
    <property type="entry name" value="EAL_dom"/>
</dbReference>
<dbReference type="CDD" id="cd12915">
    <property type="entry name" value="PDC2_DGC_like"/>
    <property type="match status" value="1"/>
</dbReference>
<keyword evidence="1" id="KW-0472">Membrane</keyword>
<dbReference type="Pfam" id="PF00990">
    <property type="entry name" value="GGDEF"/>
    <property type="match status" value="1"/>
</dbReference>
<dbReference type="CDD" id="cd01949">
    <property type="entry name" value="GGDEF"/>
    <property type="match status" value="1"/>
</dbReference>
<reference evidence="4 5" key="1">
    <citation type="submission" date="2019-08" db="EMBL/GenBank/DDBJ databases">
        <title>Massilia golmudensis sp. nov., isolated from sand in the Qinghai-Tibetan Plateau.</title>
        <authorList>
            <person name="Zhang B."/>
        </authorList>
    </citation>
    <scope>NUCLEOTIDE SEQUENCE [LARGE SCALE GENOMIC DNA]</scope>
    <source>
        <strain evidence="4 5">GEM5</strain>
    </source>
</reference>
<dbReference type="Proteomes" id="UP000321413">
    <property type="component" value="Unassembled WGS sequence"/>
</dbReference>
<organism evidence="4 5">
    <name type="scientific">Massilia arenae</name>
    <dbReference type="NCBI Taxonomy" id="2603288"/>
    <lineage>
        <taxon>Bacteria</taxon>
        <taxon>Pseudomonadati</taxon>
        <taxon>Pseudomonadota</taxon>
        <taxon>Betaproteobacteria</taxon>
        <taxon>Burkholderiales</taxon>
        <taxon>Oxalobacteraceae</taxon>
        <taxon>Telluria group</taxon>
        <taxon>Massilia</taxon>
    </lineage>
</organism>
<dbReference type="Gene3D" id="3.20.20.450">
    <property type="entry name" value="EAL domain"/>
    <property type="match status" value="1"/>
</dbReference>
<dbReference type="EMBL" id="VPFD01000026">
    <property type="protein sequence ID" value="TXF97383.1"/>
    <property type="molecule type" value="Genomic_DNA"/>
</dbReference>
<sequence length="902" mass="97626">MNTLASIATPAAPSPSRARRKPARWLALALETHISLPLFALFLLGAMWFATLHVIEAERSTAATAARDATHELLDTYEAQMARSLSNIDQTLRVLKYAVEQNGAQGALPALAAKGLLPPGLVFQVEITDSHGRVVASNPDAGPRDLSGASYFEFHRHIRHDLPYVSQAIVHPRAAEPHLHFSRRIDDAAGRFAGVAIVAVDPAYFTSSYERSRQGERGLLGLVGVDGVVRAMRIGEQVSWGQSYTPGPTDLVGLRACRIDGETRYTTTRPLGGFPLLAVAGLSESEQMAQFRQQRRAWLLGAGAGSTLLVAVVILVSAWSWQLAKARRRERQAQETYAAASEASPDAFFVLRSIMNQRGRVTDFTIVTTNSRAEQLTGLRKEQLAGQRMSVMLPGAFSAGIFADLAAVALDGVTHETEWLARSLPQGERWLYRQAVAVEDGVVVIVRDVTERRLAEGRIRHLAHHDDLTGLPNRSLLRERLDGAIATAAGDGSAVGLAFIDLDGFKLVNDALGHNAGDALLKVVGARMARCLGAGDTLARFGGDEFVILLPALSGEPAAIAPLLEQVREAVTEPVLVEGQEVQVSCSIGVTFYPRDGIDANALMMHADVAMYRAKELGNDNVQFYASEMNASIDEKLGLLEGLRAALDSCQDDDAGACQFELLYQPKVDLRSGRLFGVEALIRWHHPEQGLVSPDRFIGLAEESGLIVPIGEWVLRTACAQNVAWRAAGLPPISMSVNVSARQFEDKRLVERIADALGASGLPPQDLEVEVTESLIMRDLGRSVDKMRELEAMGVSLSIDDFGTGYSSLSALKSFPITRLKIDKSFVADLASCADDQAIALAVISLGHKLDLRVIAEGVETEQQRDFLRANDCDEMQGYLFSRPLPAQALARLLADGHGVVA</sequence>
<dbReference type="InterPro" id="IPR035965">
    <property type="entry name" value="PAS-like_dom_sf"/>
</dbReference>
<dbReference type="PANTHER" id="PTHR44757">
    <property type="entry name" value="DIGUANYLATE CYCLASE DGCP"/>
    <property type="match status" value="1"/>
</dbReference>
<dbReference type="InterPro" id="IPR000160">
    <property type="entry name" value="GGDEF_dom"/>
</dbReference>
<keyword evidence="5" id="KW-1185">Reference proteome</keyword>
<dbReference type="InterPro" id="IPR052155">
    <property type="entry name" value="Biofilm_reg_signaling"/>
</dbReference>
<proteinExistence type="predicted"/>
<dbReference type="InterPro" id="IPR013656">
    <property type="entry name" value="PAS_4"/>
</dbReference>
<dbReference type="InterPro" id="IPR035919">
    <property type="entry name" value="EAL_sf"/>
</dbReference>
<protein>
    <submittedName>
        <fullName evidence="4">EAL domain-containing protein</fullName>
    </submittedName>
</protein>
<feature type="domain" description="GGDEF" evidence="3">
    <location>
        <begin position="493"/>
        <end position="627"/>
    </location>
</feature>
<evidence type="ECO:0000313" key="4">
    <source>
        <dbReference type="EMBL" id="TXF97383.1"/>
    </source>
</evidence>
<dbReference type="NCBIfam" id="TIGR00254">
    <property type="entry name" value="GGDEF"/>
    <property type="match status" value="1"/>
</dbReference>
<dbReference type="CDD" id="cd01948">
    <property type="entry name" value="EAL"/>
    <property type="match status" value="1"/>
</dbReference>
<dbReference type="AlphaFoldDB" id="A0A5C7FNW3"/>
<accession>A0A5C7FNW3</accession>
<dbReference type="RefSeq" id="WP_147936493.1">
    <property type="nucleotide sequence ID" value="NZ_VPFD01000026.1"/>
</dbReference>
<feature type="domain" description="EAL" evidence="2">
    <location>
        <begin position="636"/>
        <end position="898"/>
    </location>
</feature>